<dbReference type="InterPro" id="IPR051931">
    <property type="entry name" value="PAK3-like"/>
</dbReference>
<sequence>MEFMPAGSLHDVLHIEELQLTDKQKFQMVDDLFSALVYLHAQDIVHRDIKAMNILVTEDLEHCKLSDFG</sequence>
<reference evidence="5" key="2">
    <citation type="journal article" date="2023" name="Microbiol Resour">
        <title>Decontamination and Annotation of the Draft Genome Sequence of the Oomycete Lagenidium giganteum ARSEF 373.</title>
        <authorList>
            <person name="Morgan W.R."/>
            <person name="Tartar A."/>
        </authorList>
    </citation>
    <scope>NUCLEOTIDE SEQUENCE</scope>
    <source>
        <strain evidence="5">ARSEF 373</strain>
    </source>
</reference>
<dbReference type="Proteomes" id="UP001146120">
    <property type="component" value="Unassembled WGS sequence"/>
</dbReference>
<dbReference type="InterPro" id="IPR001245">
    <property type="entry name" value="Ser-Thr/Tyr_kinase_cat_dom"/>
</dbReference>
<evidence type="ECO:0000256" key="1">
    <source>
        <dbReference type="ARBA" id="ARBA00008874"/>
    </source>
</evidence>
<proteinExistence type="inferred from homology"/>
<dbReference type="InterPro" id="IPR008271">
    <property type="entry name" value="Ser/Thr_kinase_AS"/>
</dbReference>
<dbReference type="AlphaFoldDB" id="A0AAV2YQ67"/>
<keyword evidence="6" id="KW-1185">Reference proteome</keyword>
<dbReference type="EMBL" id="DAKRPA010000170">
    <property type="protein sequence ID" value="DAZ96361.1"/>
    <property type="molecule type" value="Genomic_DNA"/>
</dbReference>
<name>A0AAV2YQ67_9STRA</name>
<dbReference type="GO" id="GO:0005524">
    <property type="term" value="F:ATP binding"/>
    <property type="evidence" value="ECO:0007669"/>
    <property type="project" value="UniProtKB-KW"/>
</dbReference>
<evidence type="ECO:0000313" key="6">
    <source>
        <dbReference type="Proteomes" id="UP001146120"/>
    </source>
</evidence>
<gene>
    <name evidence="5" type="ORF">N0F65_008011</name>
</gene>
<dbReference type="SUPFAM" id="SSF56112">
    <property type="entry name" value="Protein kinase-like (PK-like)"/>
    <property type="match status" value="1"/>
</dbReference>
<dbReference type="GO" id="GO:0004672">
    <property type="term" value="F:protein kinase activity"/>
    <property type="evidence" value="ECO:0007669"/>
    <property type="project" value="InterPro"/>
</dbReference>
<evidence type="ECO:0000259" key="4">
    <source>
        <dbReference type="PROSITE" id="PS50011"/>
    </source>
</evidence>
<organism evidence="5 6">
    <name type="scientific">Lagenidium giganteum</name>
    <dbReference type="NCBI Taxonomy" id="4803"/>
    <lineage>
        <taxon>Eukaryota</taxon>
        <taxon>Sar</taxon>
        <taxon>Stramenopiles</taxon>
        <taxon>Oomycota</taxon>
        <taxon>Peronosporomycetes</taxon>
        <taxon>Pythiales</taxon>
        <taxon>Pythiaceae</taxon>
    </lineage>
</organism>
<comment type="caution">
    <text evidence="5">The sequence shown here is derived from an EMBL/GenBank/DDBJ whole genome shotgun (WGS) entry which is preliminary data.</text>
</comment>
<keyword evidence="2" id="KW-0547">Nucleotide-binding</keyword>
<evidence type="ECO:0000256" key="3">
    <source>
        <dbReference type="ARBA" id="ARBA00022840"/>
    </source>
</evidence>
<feature type="non-terminal residue" evidence="5">
    <location>
        <position position="69"/>
    </location>
</feature>
<evidence type="ECO:0000313" key="5">
    <source>
        <dbReference type="EMBL" id="DAZ96361.1"/>
    </source>
</evidence>
<dbReference type="PROSITE" id="PS00108">
    <property type="entry name" value="PROTEIN_KINASE_ST"/>
    <property type="match status" value="1"/>
</dbReference>
<dbReference type="InterPro" id="IPR011009">
    <property type="entry name" value="Kinase-like_dom_sf"/>
</dbReference>
<dbReference type="InterPro" id="IPR000719">
    <property type="entry name" value="Prot_kinase_dom"/>
</dbReference>
<protein>
    <recommendedName>
        <fullName evidence="4">Protein kinase domain-containing protein</fullName>
    </recommendedName>
</protein>
<dbReference type="PROSITE" id="PS50011">
    <property type="entry name" value="PROTEIN_KINASE_DOM"/>
    <property type="match status" value="1"/>
</dbReference>
<dbReference type="PANTHER" id="PTHR45832:SF22">
    <property type="entry name" value="SERINE_THREONINE-PROTEIN KINASE SAMKA-RELATED"/>
    <property type="match status" value="1"/>
</dbReference>
<evidence type="ECO:0000256" key="2">
    <source>
        <dbReference type="ARBA" id="ARBA00022741"/>
    </source>
</evidence>
<feature type="domain" description="Protein kinase" evidence="4">
    <location>
        <begin position="1"/>
        <end position="69"/>
    </location>
</feature>
<dbReference type="Pfam" id="PF07714">
    <property type="entry name" value="PK_Tyr_Ser-Thr"/>
    <property type="match status" value="1"/>
</dbReference>
<reference evidence="5" key="1">
    <citation type="submission" date="2022-11" db="EMBL/GenBank/DDBJ databases">
        <authorList>
            <person name="Morgan W.R."/>
            <person name="Tartar A."/>
        </authorList>
    </citation>
    <scope>NUCLEOTIDE SEQUENCE</scope>
    <source>
        <strain evidence="5">ARSEF 373</strain>
    </source>
</reference>
<comment type="similarity">
    <text evidence="1">Belongs to the protein kinase superfamily. STE Ser/Thr protein kinase family. STE20 subfamily.</text>
</comment>
<accession>A0AAV2YQ67</accession>
<dbReference type="Gene3D" id="1.10.510.10">
    <property type="entry name" value="Transferase(Phosphotransferase) domain 1"/>
    <property type="match status" value="1"/>
</dbReference>
<keyword evidence="3" id="KW-0067">ATP-binding</keyword>
<dbReference type="PANTHER" id="PTHR45832">
    <property type="entry name" value="SERINE/THREONINE-PROTEIN KINASE SAMKA-RELATED-RELATED"/>
    <property type="match status" value="1"/>
</dbReference>